<dbReference type="InterPro" id="IPR010985">
    <property type="entry name" value="Ribbon_hlx_hlx"/>
</dbReference>
<comment type="caution">
    <text evidence="2">The sequence shown here is derived from an EMBL/GenBank/DDBJ whole genome shotgun (WGS) entry which is preliminary data.</text>
</comment>
<sequence length="131" mass="14457">MKYFIALVHKDSDSAFGISFPDLPSIFSAADEEEDLTANAIEALRLWAEDEPLPMPSSYDEISSRQDIRDQLAAGAFLTRIPFIEDTTRTVRANVTFDKGMLDAIDKAAKERGLTRSAFLASAARKEIEAA</sequence>
<dbReference type="EMBL" id="NWSV01000006">
    <property type="protein sequence ID" value="PDT03848.1"/>
    <property type="molecule type" value="Genomic_DNA"/>
</dbReference>
<dbReference type="Pfam" id="PF15919">
    <property type="entry name" value="HicB_lk_antitox"/>
    <property type="match status" value="1"/>
</dbReference>
<dbReference type="AlphaFoldDB" id="A0A2A6JC86"/>
<name>A0A2A6JC86_9HYPH</name>
<dbReference type="InterPro" id="IPR035069">
    <property type="entry name" value="TTHA1013/TTHA0281-like"/>
</dbReference>
<feature type="domain" description="HicB-like antitoxin of toxin-antitoxin system" evidence="1">
    <location>
        <begin position="4"/>
        <end position="124"/>
    </location>
</feature>
<dbReference type="SUPFAM" id="SSF47598">
    <property type="entry name" value="Ribbon-helix-helix"/>
    <property type="match status" value="1"/>
</dbReference>
<evidence type="ECO:0000313" key="2">
    <source>
        <dbReference type="EMBL" id="PDT03848.1"/>
    </source>
</evidence>
<dbReference type="InterPro" id="IPR031807">
    <property type="entry name" value="HicB-like"/>
</dbReference>
<dbReference type="RefSeq" id="WP_097612334.1">
    <property type="nucleotide sequence ID" value="NZ_NWSV01000006.1"/>
</dbReference>
<keyword evidence="3" id="KW-1185">Reference proteome</keyword>
<dbReference type="SUPFAM" id="SSF143100">
    <property type="entry name" value="TTHA1013/TTHA0281-like"/>
    <property type="match status" value="1"/>
</dbReference>
<evidence type="ECO:0000313" key="3">
    <source>
        <dbReference type="Proteomes" id="UP000220768"/>
    </source>
</evidence>
<accession>A0A2A6JC86</accession>
<dbReference type="Proteomes" id="UP000220768">
    <property type="component" value="Unassembled WGS sequence"/>
</dbReference>
<proteinExistence type="predicted"/>
<gene>
    <name evidence="2" type="ORF">CO666_11885</name>
</gene>
<organism evidence="2 3">
    <name type="scientific">Rhizobium chutanense</name>
    <dbReference type="NCBI Taxonomy" id="2035448"/>
    <lineage>
        <taxon>Bacteria</taxon>
        <taxon>Pseudomonadati</taxon>
        <taxon>Pseudomonadota</taxon>
        <taxon>Alphaproteobacteria</taxon>
        <taxon>Hyphomicrobiales</taxon>
        <taxon>Rhizobiaceae</taxon>
        <taxon>Rhizobium/Agrobacterium group</taxon>
        <taxon>Rhizobium</taxon>
    </lineage>
</organism>
<protein>
    <submittedName>
        <fullName evidence="2">CopG family transcriptional regulator</fullName>
    </submittedName>
</protein>
<dbReference type="GO" id="GO:0006355">
    <property type="term" value="P:regulation of DNA-templated transcription"/>
    <property type="evidence" value="ECO:0007669"/>
    <property type="project" value="InterPro"/>
</dbReference>
<reference evidence="2 3" key="1">
    <citation type="submission" date="2017-09" db="EMBL/GenBank/DDBJ databases">
        <title>Comparative genomics of rhizobia isolated from Phaseolus vulgaris in China.</title>
        <authorList>
            <person name="Tong W."/>
        </authorList>
    </citation>
    <scope>NUCLEOTIDE SEQUENCE [LARGE SCALE GENOMIC DNA]</scope>
    <source>
        <strain evidence="2 3">C5</strain>
    </source>
</reference>
<dbReference type="Gene3D" id="3.30.160.250">
    <property type="match status" value="1"/>
</dbReference>
<evidence type="ECO:0000259" key="1">
    <source>
        <dbReference type="Pfam" id="PF15919"/>
    </source>
</evidence>
<dbReference type="CDD" id="cd22231">
    <property type="entry name" value="RHH_NikR_HicB-like"/>
    <property type="match status" value="1"/>
</dbReference>